<dbReference type="CDD" id="cd09917">
    <property type="entry name" value="F-box_SF"/>
    <property type="match status" value="1"/>
</dbReference>
<reference evidence="2" key="1">
    <citation type="journal article" date="2021" name="J. Hered.">
        <title>Genome Assembly of Salicaceae Populus deltoides (Eastern Cottonwood) I-69 Based on Nanopore Sequencing and Hi-C Technologies.</title>
        <authorList>
            <person name="Bai S."/>
            <person name="Wu H."/>
            <person name="Zhang J."/>
            <person name="Pan Z."/>
            <person name="Zhao W."/>
            <person name="Li Z."/>
            <person name="Tong C."/>
        </authorList>
    </citation>
    <scope>NUCLEOTIDE SEQUENCE</scope>
    <source>
        <tissue evidence="2">Leaf</tissue>
    </source>
</reference>
<accession>A0A8T2Y086</accession>
<dbReference type="EMBL" id="JACEGQ020000009">
    <property type="protein sequence ID" value="KAH8498462.1"/>
    <property type="molecule type" value="Genomic_DNA"/>
</dbReference>
<dbReference type="InterPro" id="IPR036047">
    <property type="entry name" value="F-box-like_dom_sf"/>
</dbReference>
<sequence length="195" mass="22755">MGTAGTLDRFRKLPHKIAHQILLFISMGELARFRLVSKRCKRLCFTIPHLTFDNRTRRPIDPDRQIQHNLFLNRWMDLRQDDGIKISTLYLNWSFEGSYSYEEFYVGKLLSQAAGSEVELLKIEVITRSDTAFELPVSVLKCEPLTILMLILTNQGIVRFPSLSSSYFYVLKQLKLENVHPEYEFIRDLGSSFCK</sequence>
<protein>
    <recommendedName>
        <fullName evidence="1">F-box domain-containing protein</fullName>
    </recommendedName>
</protein>
<dbReference type="Proteomes" id="UP000807159">
    <property type="component" value="Chromosome 9"/>
</dbReference>
<gene>
    <name evidence="2" type="ORF">H0E87_017389</name>
</gene>
<name>A0A8T2Y086_POPDE</name>
<evidence type="ECO:0000259" key="1">
    <source>
        <dbReference type="PROSITE" id="PS50181"/>
    </source>
</evidence>
<evidence type="ECO:0000313" key="2">
    <source>
        <dbReference type="EMBL" id="KAH8498462.1"/>
    </source>
</evidence>
<proteinExistence type="predicted"/>
<dbReference type="PROSITE" id="PS50181">
    <property type="entry name" value="FBOX"/>
    <property type="match status" value="1"/>
</dbReference>
<dbReference type="InterPro" id="IPR001810">
    <property type="entry name" value="F-box_dom"/>
</dbReference>
<comment type="caution">
    <text evidence="2">The sequence shown here is derived from an EMBL/GenBank/DDBJ whole genome shotgun (WGS) entry which is preliminary data.</text>
</comment>
<feature type="domain" description="F-box" evidence="1">
    <location>
        <begin position="7"/>
        <end position="55"/>
    </location>
</feature>
<organism evidence="2 3">
    <name type="scientific">Populus deltoides</name>
    <name type="common">Eastern poplar</name>
    <name type="synonym">Eastern cottonwood</name>
    <dbReference type="NCBI Taxonomy" id="3696"/>
    <lineage>
        <taxon>Eukaryota</taxon>
        <taxon>Viridiplantae</taxon>
        <taxon>Streptophyta</taxon>
        <taxon>Embryophyta</taxon>
        <taxon>Tracheophyta</taxon>
        <taxon>Spermatophyta</taxon>
        <taxon>Magnoliopsida</taxon>
        <taxon>eudicotyledons</taxon>
        <taxon>Gunneridae</taxon>
        <taxon>Pentapetalae</taxon>
        <taxon>rosids</taxon>
        <taxon>fabids</taxon>
        <taxon>Malpighiales</taxon>
        <taxon>Salicaceae</taxon>
        <taxon>Saliceae</taxon>
        <taxon>Populus</taxon>
    </lineage>
</organism>
<dbReference type="AlphaFoldDB" id="A0A8T2Y086"/>
<evidence type="ECO:0000313" key="3">
    <source>
        <dbReference type="Proteomes" id="UP000807159"/>
    </source>
</evidence>
<dbReference type="Gene3D" id="1.20.1280.50">
    <property type="match status" value="1"/>
</dbReference>
<dbReference type="SUPFAM" id="SSF81383">
    <property type="entry name" value="F-box domain"/>
    <property type="match status" value="1"/>
</dbReference>
<dbReference type="Pfam" id="PF00646">
    <property type="entry name" value="F-box"/>
    <property type="match status" value="1"/>
</dbReference>
<keyword evidence="3" id="KW-1185">Reference proteome</keyword>